<evidence type="ECO:0000256" key="2">
    <source>
        <dbReference type="SAM" id="Phobius"/>
    </source>
</evidence>
<dbReference type="EMBL" id="AXCN02000609">
    <property type="status" value="NOT_ANNOTATED_CDS"/>
    <property type="molecule type" value="Genomic_DNA"/>
</dbReference>
<keyword evidence="2" id="KW-0472">Membrane</keyword>
<feature type="region of interest" description="Disordered" evidence="1">
    <location>
        <begin position="222"/>
        <end position="245"/>
    </location>
</feature>
<keyword evidence="2" id="KW-0812">Transmembrane</keyword>
<evidence type="ECO:0000313" key="3">
    <source>
        <dbReference type="EnsemblMetazoa" id="AFAF005207-PA"/>
    </source>
</evidence>
<dbReference type="Proteomes" id="UP000075886">
    <property type="component" value="Unassembled WGS sequence"/>
</dbReference>
<dbReference type="AlphaFoldDB" id="A0A182Q8J7"/>
<dbReference type="EnsemblMetazoa" id="AFAF005207-RA">
    <property type="protein sequence ID" value="AFAF005207-PA"/>
    <property type="gene ID" value="AFAF005207"/>
</dbReference>
<organism evidence="3 4">
    <name type="scientific">Anopheles farauti</name>
    <dbReference type="NCBI Taxonomy" id="69004"/>
    <lineage>
        <taxon>Eukaryota</taxon>
        <taxon>Metazoa</taxon>
        <taxon>Ecdysozoa</taxon>
        <taxon>Arthropoda</taxon>
        <taxon>Hexapoda</taxon>
        <taxon>Insecta</taxon>
        <taxon>Pterygota</taxon>
        <taxon>Neoptera</taxon>
        <taxon>Endopterygota</taxon>
        <taxon>Diptera</taxon>
        <taxon>Nematocera</taxon>
        <taxon>Culicoidea</taxon>
        <taxon>Culicidae</taxon>
        <taxon>Anophelinae</taxon>
        <taxon>Anopheles</taxon>
    </lineage>
</organism>
<name>A0A182Q8J7_9DIPT</name>
<accession>A0A182Q8J7</accession>
<evidence type="ECO:0000256" key="1">
    <source>
        <dbReference type="SAM" id="MobiDB-lite"/>
    </source>
</evidence>
<proteinExistence type="predicted"/>
<reference evidence="4" key="1">
    <citation type="submission" date="2014-01" db="EMBL/GenBank/DDBJ databases">
        <title>The Genome Sequence of Anopheles farauti FAR1 (V2).</title>
        <authorList>
            <consortium name="The Broad Institute Genomics Platform"/>
            <person name="Neafsey D.E."/>
            <person name="Besansky N."/>
            <person name="Howell P."/>
            <person name="Walton C."/>
            <person name="Young S.K."/>
            <person name="Zeng Q."/>
            <person name="Gargeya S."/>
            <person name="Fitzgerald M."/>
            <person name="Haas B."/>
            <person name="Abouelleil A."/>
            <person name="Allen A.W."/>
            <person name="Alvarado L."/>
            <person name="Arachchi H.M."/>
            <person name="Berlin A.M."/>
            <person name="Chapman S.B."/>
            <person name="Gainer-Dewar J."/>
            <person name="Goldberg J."/>
            <person name="Griggs A."/>
            <person name="Gujja S."/>
            <person name="Hansen M."/>
            <person name="Howarth C."/>
            <person name="Imamovic A."/>
            <person name="Ireland A."/>
            <person name="Larimer J."/>
            <person name="McCowan C."/>
            <person name="Murphy C."/>
            <person name="Pearson M."/>
            <person name="Poon T.W."/>
            <person name="Priest M."/>
            <person name="Roberts A."/>
            <person name="Saif S."/>
            <person name="Shea T."/>
            <person name="Sisk P."/>
            <person name="Sykes S."/>
            <person name="Wortman J."/>
            <person name="Nusbaum C."/>
            <person name="Birren B."/>
        </authorList>
    </citation>
    <scope>NUCLEOTIDE SEQUENCE [LARGE SCALE GENOMIC DNA]</scope>
    <source>
        <strain evidence="4">FAR1</strain>
    </source>
</reference>
<keyword evidence="2" id="KW-1133">Transmembrane helix</keyword>
<keyword evidence="4" id="KW-1185">Reference proteome</keyword>
<sequence length="289" mass="30610">MAPHGPEVVVRMGWRVEEEEVGGFSEPFSATSIIVEVDTAAGAAGAAITSFIAPKAAPKLKKTYGEVDGHQPGQTVKQLKHFSNVTPGKGGGGLWGLAGKYGSLVSQAPLKSFVYAKSWLESSINCWRSTVSASKPPPGKRRTEAEAFNKNRFNDESIMNGAGYLLAIVVVAAVVVVVVVVVVGVGLTVRLCPRSSAITLTASSPDGGLGSGCKQLMRLRREDGGKGHRPVERSKKRVLHHRTPNDGCGIGMHQSHLNERADFGGDNCRDCSGSAVRRSSLVISSHTRL</sequence>
<dbReference type="VEuPathDB" id="VectorBase:AFAF005207"/>
<protein>
    <submittedName>
        <fullName evidence="3">Uncharacterized protein</fullName>
    </submittedName>
</protein>
<reference evidence="3" key="2">
    <citation type="submission" date="2020-05" db="UniProtKB">
        <authorList>
            <consortium name="EnsemblMetazoa"/>
        </authorList>
    </citation>
    <scope>IDENTIFICATION</scope>
    <source>
        <strain evidence="3">FAR1</strain>
    </source>
</reference>
<feature type="transmembrane region" description="Helical" evidence="2">
    <location>
        <begin position="162"/>
        <end position="187"/>
    </location>
</feature>
<evidence type="ECO:0000313" key="4">
    <source>
        <dbReference type="Proteomes" id="UP000075886"/>
    </source>
</evidence>
<feature type="compositionally biased region" description="Basic and acidic residues" evidence="1">
    <location>
        <begin position="222"/>
        <end position="233"/>
    </location>
</feature>